<dbReference type="AlphaFoldDB" id="A0A7X5XX22"/>
<dbReference type="InterPro" id="IPR013324">
    <property type="entry name" value="RNA_pol_sigma_r3/r4-like"/>
</dbReference>
<name>A0A7X5XX22_9SPHN</name>
<dbReference type="InterPro" id="IPR013249">
    <property type="entry name" value="RNA_pol_sigma70_r4_t2"/>
</dbReference>
<dbReference type="Gene3D" id="1.10.10.10">
    <property type="entry name" value="Winged helix-like DNA-binding domain superfamily/Winged helix DNA-binding domain"/>
    <property type="match status" value="1"/>
</dbReference>
<feature type="domain" description="RNA polymerase sigma factor 70 region 4 type 2" evidence="1">
    <location>
        <begin position="5"/>
        <end position="37"/>
    </location>
</feature>
<dbReference type="GO" id="GO:0000428">
    <property type="term" value="C:DNA-directed RNA polymerase complex"/>
    <property type="evidence" value="ECO:0007669"/>
    <property type="project" value="UniProtKB-KW"/>
</dbReference>
<dbReference type="InterPro" id="IPR036388">
    <property type="entry name" value="WH-like_DNA-bd_sf"/>
</dbReference>
<dbReference type="GO" id="GO:0006352">
    <property type="term" value="P:DNA-templated transcription initiation"/>
    <property type="evidence" value="ECO:0007669"/>
    <property type="project" value="InterPro"/>
</dbReference>
<dbReference type="Proteomes" id="UP000531251">
    <property type="component" value="Unassembled WGS sequence"/>
</dbReference>
<gene>
    <name evidence="2" type="ORF">GGR89_001260</name>
</gene>
<dbReference type="GO" id="GO:0003677">
    <property type="term" value="F:DNA binding"/>
    <property type="evidence" value="ECO:0007669"/>
    <property type="project" value="InterPro"/>
</dbReference>
<proteinExistence type="predicted"/>
<sequence>MLLRVGVEDISYAEAAAVLGVPLGTVMSRLSRARERLRRQLEEGVVQPTH</sequence>
<dbReference type="RefSeq" id="WP_167712794.1">
    <property type="nucleotide sequence ID" value="NZ_BAAADY010000002.1"/>
</dbReference>
<keyword evidence="2" id="KW-0804">Transcription</keyword>
<reference evidence="2 3" key="1">
    <citation type="submission" date="2020-03" db="EMBL/GenBank/DDBJ databases">
        <title>Genomic Encyclopedia of Type Strains, Phase IV (KMG-IV): sequencing the most valuable type-strain genomes for metagenomic binning, comparative biology and taxonomic classification.</title>
        <authorList>
            <person name="Goeker M."/>
        </authorList>
    </citation>
    <scope>NUCLEOTIDE SEQUENCE [LARGE SCALE GENOMIC DNA]</scope>
    <source>
        <strain evidence="2 3">DSM 7225</strain>
    </source>
</reference>
<protein>
    <submittedName>
        <fullName evidence="2">DNA-directed RNA polymerase specialized sigma24 family protein</fullName>
    </submittedName>
</protein>
<evidence type="ECO:0000313" key="3">
    <source>
        <dbReference type="Proteomes" id="UP000531251"/>
    </source>
</evidence>
<dbReference type="EMBL" id="JAATJB010000003">
    <property type="protein sequence ID" value="NJB96954.1"/>
    <property type="molecule type" value="Genomic_DNA"/>
</dbReference>
<accession>A0A7X5XX22</accession>
<comment type="caution">
    <text evidence="2">The sequence shown here is derived from an EMBL/GenBank/DDBJ whole genome shotgun (WGS) entry which is preliminary data.</text>
</comment>
<dbReference type="Pfam" id="PF08281">
    <property type="entry name" value="Sigma70_r4_2"/>
    <property type="match status" value="1"/>
</dbReference>
<keyword evidence="2" id="KW-0240">DNA-directed RNA polymerase</keyword>
<keyword evidence="3" id="KW-1185">Reference proteome</keyword>
<dbReference type="GO" id="GO:0016987">
    <property type="term" value="F:sigma factor activity"/>
    <property type="evidence" value="ECO:0007669"/>
    <property type="project" value="InterPro"/>
</dbReference>
<evidence type="ECO:0000259" key="1">
    <source>
        <dbReference type="Pfam" id="PF08281"/>
    </source>
</evidence>
<dbReference type="SUPFAM" id="SSF88659">
    <property type="entry name" value="Sigma3 and sigma4 domains of RNA polymerase sigma factors"/>
    <property type="match status" value="1"/>
</dbReference>
<organism evidence="2 3">
    <name type="scientific">Sphingomonas trueperi</name>
    <dbReference type="NCBI Taxonomy" id="53317"/>
    <lineage>
        <taxon>Bacteria</taxon>
        <taxon>Pseudomonadati</taxon>
        <taxon>Pseudomonadota</taxon>
        <taxon>Alphaproteobacteria</taxon>
        <taxon>Sphingomonadales</taxon>
        <taxon>Sphingomonadaceae</taxon>
        <taxon>Sphingomonas</taxon>
    </lineage>
</organism>
<evidence type="ECO:0000313" key="2">
    <source>
        <dbReference type="EMBL" id="NJB96954.1"/>
    </source>
</evidence>